<dbReference type="PROSITE" id="PS50932">
    <property type="entry name" value="HTH_LACI_2"/>
    <property type="match status" value="1"/>
</dbReference>
<evidence type="ECO:0000313" key="5">
    <source>
        <dbReference type="EMBL" id="GAF46061.1"/>
    </source>
</evidence>
<dbReference type="SUPFAM" id="SSF53822">
    <property type="entry name" value="Periplasmic binding protein-like I"/>
    <property type="match status" value="1"/>
</dbReference>
<dbReference type="InterPro" id="IPR046335">
    <property type="entry name" value="LacI/GalR-like_sensor"/>
</dbReference>
<dbReference type="Gene3D" id="1.10.260.40">
    <property type="entry name" value="lambda repressor-like DNA-binding domains"/>
    <property type="match status" value="1"/>
</dbReference>
<sequence>MHVVEPVAGSTGGARPTMGDVARAAGVSTALVSIVMRGVPGASEATRRRVLDIADEMGYVPDRRAQKLRQASSRLLGVVFELQQPFHGDLVEQIYAAATRRGYDVMLSAVAPSRAEKVAVQALMRERCEAAILLGTRFDTDELGALADRVPALVVARASGLPGVGAVRGDDVAGITLAVDHLTELGHRNIAHIDGADAPGGADRRAGFLAAMDRHGLSASATVVAGGTTETEGAEGMHTLLEMATPPTAVVAFNDRCATGVLDLLVRRGRDVPADISVVGYDDSRLARIPHVQMTTISQDATHMAEAAVDGALAQIAGDKAIDLVLAPHLVRRATTGHVAQHDSDQEPA</sequence>
<dbReference type="CDD" id="cd01392">
    <property type="entry name" value="HTH_LacI"/>
    <property type="match status" value="1"/>
</dbReference>
<dbReference type="CDD" id="cd06267">
    <property type="entry name" value="PBP1_LacI_sugar_binding-like"/>
    <property type="match status" value="1"/>
</dbReference>
<dbReference type="GO" id="GO:0003700">
    <property type="term" value="F:DNA-binding transcription factor activity"/>
    <property type="evidence" value="ECO:0007669"/>
    <property type="project" value="TreeGrafter"/>
</dbReference>
<dbReference type="Pfam" id="PF13377">
    <property type="entry name" value="Peripla_BP_3"/>
    <property type="match status" value="1"/>
</dbReference>
<feature type="domain" description="HTH lacI-type" evidence="4">
    <location>
        <begin position="16"/>
        <end position="70"/>
    </location>
</feature>
<dbReference type="InterPro" id="IPR000843">
    <property type="entry name" value="HTH_LacI"/>
</dbReference>
<keyword evidence="1" id="KW-0805">Transcription regulation</keyword>
<evidence type="ECO:0000256" key="3">
    <source>
        <dbReference type="ARBA" id="ARBA00023163"/>
    </source>
</evidence>
<dbReference type="EMBL" id="BAWF01000028">
    <property type="protein sequence ID" value="GAF46061.1"/>
    <property type="molecule type" value="Genomic_DNA"/>
</dbReference>
<proteinExistence type="predicted"/>
<dbReference type="GO" id="GO:0000976">
    <property type="term" value="F:transcription cis-regulatory region binding"/>
    <property type="evidence" value="ECO:0007669"/>
    <property type="project" value="TreeGrafter"/>
</dbReference>
<evidence type="ECO:0000313" key="6">
    <source>
        <dbReference type="Proteomes" id="UP000019491"/>
    </source>
</evidence>
<dbReference type="SUPFAM" id="SSF47413">
    <property type="entry name" value="lambda repressor-like DNA-binding domains"/>
    <property type="match status" value="1"/>
</dbReference>
<evidence type="ECO:0000256" key="1">
    <source>
        <dbReference type="ARBA" id="ARBA00023015"/>
    </source>
</evidence>
<dbReference type="InterPro" id="IPR010982">
    <property type="entry name" value="Lambda_DNA-bd_dom_sf"/>
</dbReference>
<dbReference type="SMART" id="SM00354">
    <property type="entry name" value="HTH_LACI"/>
    <property type="match status" value="1"/>
</dbReference>
<dbReference type="Proteomes" id="UP000019491">
    <property type="component" value="Unassembled WGS sequence"/>
</dbReference>
<evidence type="ECO:0000259" key="4">
    <source>
        <dbReference type="PROSITE" id="PS50932"/>
    </source>
</evidence>
<accession>X0Q612</accession>
<dbReference type="InterPro" id="IPR028082">
    <property type="entry name" value="Peripla_BP_I"/>
</dbReference>
<reference evidence="5 6" key="1">
    <citation type="submission" date="2014-02" db="EMBL/GenBank/DDBJ databases">
        <title>Whole genome shotgun sequence of Rhodococcus wratislaviensis NBRC 100605.</title>
        <authorList>
            <person name="Hosoyama A."/>
            <person name="Tsuchikane K."/>
            <person name="Yoshida I."/>
            <person name="Ohji S."/>
            <person name="Ichikawa N."/>
            <person name="Yamazoe A."/>
            <person name="Fujita N."/>
        </authorList>
    </citation>
    <scope>NUCLEOTIDE SEQUENCE [LARGE SCALE GENOMIC DNA]</scope>
    <source>
        <strain evidence="5 6">NBRC 100605</strain>
    </source>
</reference>
<dbReference type="PANTHER" id="PTHR30146">
    <property type="entry name" value="LACI-RELATED TRANSCRIPTIONAL REPRESSOR"/>
    <property type="match status" value="1"/>
</dbReference>
<keyword evidence="3" id="KW-0804">Transcription</keyword>
<gene>
    <name evidence="5" type="ORF">RW1_028_00990</name>
</gene>
<dbReference type="AlphaFoldDB" id="X0Q612"/>
<comment type="caution">
    <text evidence="5">The sequence shown here is derived from an EMBL/GenBank/DDBJ whole genome shotgun (WGS) entry which is preliminary data.</text>
</comment>
<protein>
    <submittedName>
        <fullName evidence="5">Putative LacI family transcriptional regulator</fullName>
    </submittedName>
</protein>
<evidence type="ECO:0000256" key="2">
    <source>
        <dbReference type="ARBA" id="ARBA00023125"/>
    </source>
</evidence>
<dbReference type="Gene3D" id="3.40.50.2300">
    <property type="match status" value="2"/>
</dbReference>
<dbReference type="Pfam" id="PF00356">
    <property type="entry name" value="LacI"/>
    <property type="match status" value="1"/>
</dbReference>
<organism evidence="5 6">
    <name type="scientific">Rhodococcus wratislaviensis NBRC 100605</name>
    <dbReference type="NCBI Taxonomy" id="1219028"/>
    <lineage>
        <taxon>Bacteria</taxon>
        <taxon>Bacillati</taxon>
        <taxon>Actinomycetota</taxon>
        <taxon>Actinomycetes</taxon>
        <taxon>Mycobacteriales</taxon>
        <taxon>Nocardiaceae</taxon>
        <taxon>Rhodococcus</taxon>
    </lineage>
</organism>
<dbReference type="PANTHER" id="PTHR30146:SF155">
    <property type="entry name" value="ALANINE RACEMASE"/>
    <property type="match status" value="1"/>
</dbReference>
<name>X0Q612_RHOWR</name>
<keyword evidence="2" id="KW-0238">DNA-binding</keyword>
<keyword evidence="6" id="KW-1185">Reference proteome</keyword>